<dbReference type="InterPro" id="IPR036291">
    <property type="entry name" value="NAD(P)-bd_dom_sf"/>
</dbReference>
<accession>A0A9D4U7Z6</accession>
<dbReference type="InterPro" id="IPR044163">
    <property type="entry name" value="SARED1-like"/>
</dbReference>
<organism evidence="2 3">
    <name type="scientific">Adiantum capillus-veneris</name>
    <name type="common">Maidenhair fern</name>
    <dbReference type="NCBI Taxonomy" id="13818"/>
    <lineage>
        <taxon>Eukaryota</taxon>
        <taxon>Viridiplantae</taxon>
        <taxon>Streptophyta</taxon>
        <taxon>Embryophyta</taxon>
        <taxon>Tracheophyta</taxon>
        <taxon>Polypodiopsida</taxon>
        <taxon>Polypodiidae</taxon>
        <taxon>Polypodiales</taxon>
        <taxon>Pteridineae</taxon>
        <taxon>Pteridaceae</taxon>
        <taxon>Vittarioideae</taxon>
        <taxon>Adiantum</taxon>
    </lineage>
</organism>
<name>A0A9D4U7Z6_ADICA</name>
<dbReference type="Pfam" id="PF13460">
    <property type="entry name" value="NAD_binding_10"/>
    <property type="match status" value="1"/>
</dbReference>
<dbReference type="EMBL" id="JABFUD020000022">
    <property type="protein sequence ID" value="KAI5062234.1"/>
    <property type="molecule type" value="Genomic_DNA"/>
</dbReference>
<dbReference type="PANTHER" id="PTHR14194:SF86">
    <property type="entry name" value="OS05G0110300 PROTEIN"/>
    <property type="match status" value="1"/>
</dbReference>
<protein>
    <recommendedName>
        <fullName evidence="1">NAD(P)-binding domain-containing protein</fullName>
    </recommendedName>
</protein>
<keyword evidence="3" id="KW-1185">Reference proteome</keyword>
<evidence type="ECO:0000313" key="3">
    <source>
        <dbReference type="Proteomes" id="UP000886520"/>
    </source>
</evidence>
<sequence length="256" mass="28510">MTSHSRVMKVLVTGAGGRTGRIAYRKIKEQPDLFEVRGLVRSLGSKERVGWGDDIFVADITLREALTEAFADIDALIILTSSIPKMKPSLNPTVGHRPEFYFDEGGYPEQVDWMGQVNQIDLAKANNVQHIILVSSMGGKHPHHPLNALGDGKILIWKRKAEEYLRDSGVPYTIIRAGLLEDAEGGRRELVTGTDDELLYSAYRRVPRADLATVIVQALQHKEAQFKTFDLVSKPEGEGTQTRDYRSLFSGVTTSF</sequence>
<comment type="caution">
    <text evidence="2">The sequence shown here is derived from an EMBL/GenBank/DDBJ whole genome shotgun (WGS) entry which is preliminary data.</text>
</comment>
<dbReference type="OrthoDB" id="419598at2759"/>
<feature type="domain" description="NAD(P)-binding" evidence="1">
    <location>
        <begin position="14"/>
        <end position="221"/>
    </location>
</feature>
<dbReference type="GO" id="GO:0009507">
    <property type="term" value="C:chloroplast"/>
    <property type="evidence" value="ECO:0007669"/>
    <property type="project" value="TreeGrafter"/>
</dbReference>
<dbReference type="AlphaFoldDB" id="A0A9D4U7Z6"/>
<dbReference type="Proteomes" id="UP000886520">
    <property type="component" value="Chromosome 22"/>
</dbReference>
<dbReference type="InterPro" id="IPR016040">
    <property type="entry name" value="NAD(P)-bd_dom"/>
</dbReference>
<dbReference type="Gene3D" id="3.40.50.720">
    <property type="entry name" value="NAD(P)-binding Rossmann-like Domain"/>
    <property type="match status" value="1"/>
</dbReference>
<evidence type="ECO:0000313" key="2">
    <source>
        <dbReference type="EMBL" id="KAI5062234.1"/>
    </source>
</evidence>
<dbReference type="SUPFAM" id="SSF51735">
    <property type="entry name" value="NAD(P)-binding Rossmann-fold domains"/>
    <property type="match status" value="1"/>
</dbReference>
<reference evidence="2" key="1">
    <citation type="submission" date="2021-01" db="EMBL/GenBank/DDBJ databases">
        <title>Adiantum capillus-veneris genome.</title>
        <authorList>
            <person name="Fang Y."/>
            <person name="Liao Q."/>
        </authorList>
    </citation>
    <scope>NUCLEOTIDE SEQUENCE</scope>
    <source>
        <strain evidence="2">H3</strain>
        <tissue evidence="2">Leaf</tissue>
    </source>
</reference>
<dbReference type="GO" id="GO:0016491">
    <property type="term" value="F:oxidoreductase activity"/>
    <property type="evidence" value="ECO:0007669"/>
    <property type="project" value="InterPro"/>
</dbReference>
<evidence type="ECO:0000259" key="1">
    <source>
        <dbReference type="Pfam" id="PF13460"/>
    </source>
</evidence>
<gene>
    <name evidence="2" type="ORF">GOP47_0022773</name>
</gene>
<proteinExistence type="predicted"/>
<dbReference type="CDD" id="cd05243">
    <property type="entry name" value="SDR_a5"/>
    <property type="match status" value="1"/>
</dbReference>
<dbReference type="PANTHER" id="PTHR14194">
    <property type="entry name" value="NITROGEN METABOLIC REGULATION PROTEIN NMR-RELATED"/>
    <property type="match status" value="1"/>
</dbReference>